<organism evidence="4 5">
    <name type="scientific">Prorocentrum cordatum</name>
    <dbReference type="NCBI Taxonomy" id="2364126"/>
    <lineage>
        <taxon>Eukaryota</taxon>
        <taxon>Sar</taxon>
        <taxon>Alveolata</taxon>
        <taxon>Dinophyceae</taxon>
        <taxon>Prorocentrales</taxon>
        <taxon>Prorocentraceae</taxon>
        <taxon>Prorocentrum</taxon>
    </lineage>
</organism>
<reference evidence="4" key="1">
    <citation type="submission" date="2023-10" db="EMBL/GenBank/DDBJ databases">
        <authorList>
            <person name="Chen Y."/>
            <person name="Shah S."/>
            <person name="Dougan E. K."/>
            <person name="Thang M."/>
            <person name="Chan C."/>
        </authorList>
    </citation>
    <scope>NUCLEOTIDE SEQUENCE [LARGE SCALE GENOMIC DNA]</scope>
</reference>
<feature type="region of interest" description="Disordered" evidence="2">
    <location>
        <begin position="594"/>
        <end position="732"/>
    </location>
</feature>
<name>A0ABN9TV18_9DINO</name>
<feature type="coiled-coil region" evidence="1">
    <location>
        <begin position="500"/>
        <end position="583"/>
    </location>
</feature>
<evidence type="ECO:0000313" key="5">
    <source>
        <dbReference type="Proteomes" id="UP001189429"/>
    </source>
</evidence>
<feature type="compositionally biased region" description="Basic and acidic residues" evidence="2">
    <location>
        <begin position="657"/>
        <end position="688"/>
    </location>
</feature>
<keyword evidence="3" id="KW-0732">Signal</keyword>
<proteinExistence type="predicted"/>
<keyword evidence="1" id="KW-0175">Coiled coil</keyword>
<keyword evidence="5" id="KW-1185">Reference proteome</keyword>
<evidence type="ECO:0000256" key="2">
    <source>
        <dbReference type="SAM" id="MobiDB-lite"/>
    </source>
</evidence>
<accession>A0ABN9TV18</accession>
<evidence type="ECO:0000313" key="4">
    <source>
        <dbReference type="EMBL" id="CAK0850062.1"/>
    </source>
</evidence>
<evidence type="ECO:0000256" key="3">
    <source>
        <dbReference type="SAM" id="SignalP"/>
    </source>
</evidence>
<protein>
    <submittedName>
        <fullName evidence="4">Uncharacterized protein</fullName>
    </submittedName>
</protein>
<gene>
    <name evidence="4" type="ORF">PCOR1329_LOCUS42600</name>
</gene>
<comment type="caution">
    <text evidence="4">The sequence shown here is derived from an EMBL/GenBank/DDBJ whole genome shotgun (WGS) entry which is preliminary data.</text>
</comment>
<dbReference type="EMBL" id="CAUYUJ010015117">
    <property type="protein sequence ID" value="CAK0850062.1"/>
    <property type="molecule type" value="Genomic_DNA"/>
</dbReference>
<feature type="chain" id="PRO_5047475078" evidence="3">
    <location>
        <begin position="18"/>
        <end position="732"/>
    </location>
</feature>
<feature type="compositionally biased region" description="Basic and acidic residues" evidence="2">
    <location>
        <begin position="628"/>
        <end position="637"/>
    </location>
</feature>
<feature type="signal peptide" evidence="3">
    <location>
        <begin position="1"/>
        <end position="17"/>
    </location>
</feature>
<dbReference type="Proteomes" id="UP001189429">
    <property type="component" value="Unassembled WGS sequence"/>
</dbReference>
<sequence>MAARLLLLLALPAVALGTEAGVAKNPIRKVVTMLQGMFKTVTEEGEKEEKAFEEFMCYCKTGVGDLETSIESATTKIDTLESRGGQRSSPTWAAPWPWRRPGNVCPRRRLPCGDRQRRDMYPYRYPHRYPSLMLPFLDLLGGPRRHGWISFEILVRTHTGRGHLGSGGIGTFDFPRSRGFRQESLEKKKLTEGSLSEHKDSRAEAKEAVAKAEALRASENAAFKQEKSDSETNISAIKAAVAALEKGMGASFLQSGAAKRIAQFAMEKATMADAARQDLLSFLSGSADYAPKSGEITGILKQMGDEMTASLEEAIAAEEKAQGAFNEMVAAKTKEINTVTAQIEEEMLRLGELNVLLAESGNDLDETKETLKEDTSYLAELKKGCSTKEAEWQERCKVRQEELVAISETIKILNDDDALELFKKTLPSTSVSFLQVKESARDVRRRALDALRAEPSGSPRLNLVMLAIQGKTAGFEKVIALVDDMMATLKKEQADDDAKREYCEAELDKTEDQKKELERAIEVSSTAIEELTGAIATWTSEISDLKAGILALDKSVAEATKLRKEQNAEYKQLIEESKATKEILLFAKNRLNKWPTYGQAPRGSGAGAGSQDRQRLRRGTAAPAGDVRGLHQEERGFQRRHRNDRQADHGHRRYHKGGRDRGEGRPGRLRESDGQRRREACDGLEGPHRQGGRQGRGRRVAAGRGGQEEGPRDGAHGGDADHDESAQRVRLA</sequence>
<feature type="non-terminal residue" evidence="4">
    <location>
        <position position="732"/>
    </location>
</feature>
<evidence type="ECO:0000256" key="1">
    <source>
        <dbReference type="SAM" id="Coils"/>
    </source>
</evidence>
<feature type="compositionally biased region" description="Basic and acidic residues" evidence="2">
    <location>
        <begin position="706"/>
        <end position="732"/>
    </location>
</feature>